<dbReference type="PANTHER" id="PTHR46246">
    <property type="entry name" value="GUANOSINE-3',5'-BIS(DIPHOSPHATE) 3'-PYROPHOSPHOHYDROLASE MESH1"/>
    <property type="match status" value="1"/>
</dbReference>
<dbReference type="KEGG" id="agv:OJF2_50620"/>
<accession>A0A5B9W7C7</accession>
<dbReference type="RefSeq" id="WP_148596164.1">
    <property type="nucleotide sequence ID" value="NZ_CP042997.1"/>
</dbReference>
<protein>
    <submittedName>
        <fullName evidence="2">Bifunctional (P)ppGpp synthase/hydrolase SpoT</fullName>
    </submittedName>
</protein>
<gene>
    <name evidence="2" type="primary">spoT</name>
    <name evidence="2" type="ORF">OJF2_50620</name>
</gene>
<dbReference type="AlphaFoldDB" id="A0A5B9W7C7"/>
<dbReference type="EMBL" id="CP042997">
    <property type="protein sequence ID" value="QEH36478.1"/>
    <property type="molecule type" value="Genomic_DNA"/>
</dbReference>
<dbReference type="SUPFAM" id="SSF109604">
    <property type="entry name" value="HD-domain/PDEase-like"/>
    <property type="match status" value="1"/>
</dbReference>
<dbReference type="Pfam" id="PF13328">
    <property type="entry name" value="HD_4"/>
    <property type="match status" value="1"/>
</dbReference>
<evidence type="ECO:0000259" key="1">
    <source>
        <dbReference type="SMART" id="SM00471"/>
    </source>
</evidence>
<organism evidence="2 3">
    <name type="scientific">Aquisphaera giovannonii</name>
    <dbReference type="NCBI Taxonomy" id="406548"/>
    <lineage>
        <taxon>Bacteria</taxon>
        <taxon>Pseudomonadati</taxon>
        <taxon>Planctomycetota</taxon>
        <taxon>Planctomycetia</taxon>
        <taxon>Isosphaerales</taxon>
        <taxon>Isosphaeraceae</taxon>
        <taxon>Aquisphaera</taxon>
    </lineage>
</organism>
<dbReference type="OrthoDB" id="272476at2"/>
<proteinExistence type="predicted"/>
<sequence>MREGLNDLPALALGFAKCAHRQQKRKYTGEPYANHCRNVASIVADYTNDPDVIAAAALHDVLEDTQVTPAEMRDVFGERVTLLVIEVTDVSRLEDGNRDERKRLDREHLARSSAEGATIKLADLIDNTSSIVKYDKGFAKAYLKEKELLLDVLQHGNLDLWTRAFLTLQEAQRELIHASLEPGQA</sequence>
<dbReference type="SMART" id="SM00471">
    <property type="entry name" value="HDc"/>
    <property type="match status" value="1"/>
</dbReference>
<dbReference type="GO" id="GO:0008893">
    <property type="term" value="F:guanosine-3',5'-bis(diphosphate) 3'-diphosphatase activity"/>
    <property type="evidence" value="ECO:0007669"/>
    <property type="project" value="TreeGrafter"/>
</dbReference>
<dbReference type="Proteomes" id="UP000324233">
    <property type="component" value="Chromosome"/>
</dbReference>
<dbReference type="InterPro" id="IPR052194">
    <property type="entry name" value="MESH1"/>
</dbReference>
<evidence type="ECO:0000313" key="2">
    <source>
        <dbReference type="EMBL" id="QEH36478.1"/>
    </source>
</evidence>
<reference evidence="2 3" key="1">
    <citation type="submission" date="2019-08" db="EMBL/GenBank/DDBJ databases">
        <title>Deep-cultivation of Planctomycetes and their phenomic and genomic characterization uncovers novel biology.</title>
        <authorList>
            <person name="Wiegand S."/>
            <person name="Jogler M."/>
            <person name="Boedeker C."/>
            <person name="Pinto D."/>
            <person name="Vollmers J."/>
            <person name="Rivas-Marin E."/>
            <person name="Kohn T."/>
            <person name="Peeters S.H."/>
            <person name="Heuer A."/>
            <person name="Rast P."/>
            <person name="Oberbeckmann S."/>
            <person name="Bunk B."/>
            <person name="Jeske O."/>
            <person name="Meyerdierks A."/>
            <person name="Storesund J.E."/>
            <person name="Kallscheuer N."/>
            <person name="Luecker S."/>
            <person name="Lage O.M."/>
            <person name="Pohl T."/>
            <person name="Merkel B.J."/>
            <person name="Hornburger P."/>
            <person name="Mueller R.-W."/>
            <person name="Bruemmer F."/>
            <person name="Labrenz M."/>
            <person name="Spormann A.M."/>
            <person name="Op den Camp H."/>
            <person name="Overmann J."/>
            <person name="Amann R."/>
            <person name="Jetten M.S.M."/>
            <person name="Mascher T."/>
            <person name="Medema M.H."/>
            <person name="Devos D.P."/>
            <person name="Kaster A.-K."/>
            <person name="Ovreas L."/>
            <person name="Rohde M."/>
            <person name="Galperin M.Y."/>
            <person name="Jogler C."/>
        </authorList>
    </citation>
    <scope>NUCLEOTIDE SEQUENCE [LARGE SCALE GENOMIC DNA]</scope>
    <source>
        <strain evidence="2 3">OJF2</strain>
    </source>
</reference>
<name>A0A5B9W7C7_9BACT</name>
<keyword evidence="2" id="KW-0378">Hydrolase</keyword>
<dbReference type="InterPro" id="IPR003607">
    <property type="entry name" value="HD/PDEase_dom"/>
</dbReference>
<feature type="domain" description="HD/PDEase" evidence="1">
    <location>
        <begin position="28"/>
        <end position="137"/>
    </location>
</feature>
<keyword evidence="3" id="KW-1185">Reference proteome</keyword>
<dbReference type="PANTHER" id="PTHR46246:SF1">
    <property type="entry name" value="GUANOSINE-3',5'-BIS(DIPHOSPHATE) 3'-PYROPHOSPHOHYDROLASE MESH1"/>
    <property type="match status" value="1"/>
</dbReference>
<dbReference type="Gene3D" id="1.10.3210.10">
    <property type="entry name" value="Hypothetical protein af1432"/>
    <property type="match status" value="1"/>
</dbReference>
<evidence type="ECO:0000313" key="3">
    <source>
        <dbReference type="Proteomes" id="UP000324233"/>
    </source>
</evidence>